<dbReference type="Gene3D" id="1.10.357.10">
    <property type="entry name" value="Tetracycline Repressor, domain 2"/>
    <property type="match status" value="1"/>
</dbReference>
<reference evidence="4 5" key="1">
    <citation type="submission" date="2018-10" db="EMBL/GenBank/DDBJ databases">
        <title>Genomic Encyclopedia of Type Strains, Phase IV (KMG-IV): sequencing the most valuable type-strain genomes for metagenomic binning, comparative biology and taxonomic classification.</title>
        <authorList>
            <person name="Goeker M."/>
        </authorList>
    </citation>
    <scope>NUCLEOTIDE SEQUENCE [LARGE SCALE GENOMIC DNA]</scope>
    <source>
        <strain evidence="4 5">DSM 4734</strain>
    </source>
</reference>
<evidence type="ECO:0000256" key="2">
    <source>
        <dbReference type="PROSITE-ProRule" id="PRU00335"/>
    </source>
</evidence>
<evidence type="ECO:0000256" key="1">
    <source>
        <dbReference type="ARBA" id="ARBA00023125"/>
    </source>
</evidence>
<comment type="caution">
    <text evidence="4">The sequence shown here is derived from an EMBL/GenBank/DDBJ whole genome shotgun (WGS) entry which is preliminary data.</text>
</comment>
<dbReference type="InterPro" id="IPR009057">
    <property type="entry name" value="Homeodomain-like_sf"/>
</dbReference>
<dbReference type="InterPro" id="IPR001647">
    <property type="entry name" value="HTH_TetR"/>
</dbReference>
<evidence type="ECO:0000313" key="4">
    <source>
        <dbReference type="EMBL" id="RKR04071.1"/>
    </source>
</evidence>
<feature type="DNA-binding region" description="H-T-H motif" evidence="2">
    <location>
        <begin position="27"/>
        <end position="46"/>
    </location>
</feature>
<dbReference type="SUPFAM" id="SSF46689">
    <property type="entry name" value="Homeodomain-like"/>
    <property type="match status" value="1"/>
</dbReference>
<dbReference type="AlphaFoldDB" id="A0A495DP50"/>
<dbReference type="Pfam" id="PF00440">
    <property type="entry name" value="TetR_N"/>
    <property type="match status" value="1"/>
</dbReference>
<dbReference type="Proteomes" id="UP000273675">
    <property type="component" value="Unassembled WGS sequence"/>
</dbReference>
<protein>
    <submittedName>
        <fullName evidence="4">TetR family transcriptional regulator</fullName>
    </submittedName>
</protein>
<dbReference type="OrthoDB" id="9805134at2"/>
<dbReference type="PROSITE" id="PS50977">
    <property type="entry name" value="HTH_TETR_2"/>
    <property type="match status" value="1"/>
</dbReference>
<accession>A0A495DP50</accession>
<dbReference type="GO" id="GO:0003677">
    <property type="term" value="F:DNA binding"/>
    <property type="evidence" value="ECO:0007669"/>
    <property type="project" value="UniProtKB-UniRule"/>
</dbReference>
<feature type="domain" description="HTH tetR-type" evidence="3">
    <location>
        <begin position="6"/>
        <end position="64"/>
    </location>
</feature>
<gene>
    <name evidence="4" type="ORF">C7435_0514</name>
</gene>
<keyword evidence="1 2" id="KW-0238">DNA-binding</keyword>
<organism evidence="4 5">
    <name type="scientific">Maricaulis maris</name>
    <dbReference type="NCBI Taxonomy" id="74318"/>
    <lineage>
        <taxon>Bacteria</taxon>
        <taxon>Pseudomonadati</taxon>
        <taxon>Pseudomonadota</taxon>
        <taxon>Alphaproteobacteria</taxon>
        <taxon>Maricaulales</taxon>
        <taxon>Maricaulaceae</taxon>
        <taxon>Maricaulis</taxon>
    </lineage>
</organism>
<name>A0A495DP50_9PROT</name>
<evidence type="ECO:0000259" key="3">
    <source>
        <dbReference type="PROSITE" id="PS50977"/>
    </source>
</evidence>
<evidence type="ECO:0000313" key="5">
    <source>
        <dbReference type="Proteomes" id="UP000273675"/>
    </source>
</evidence>
<proteinExistence type="predicted"/>
<sequence>MGRPSSFLDETVFAAVANCLVEQGEVRLQAVTATAGVSTGSIYHRFGSREGLMAAAWLDAVAAFQRRFLAALASPEEMPGLAAALVTPAFCREEVGRALILTTGRRAEMMSDKAPPDMRLRLDQLNAQSKAALEAFAREQRLPLARVRLALIGVPLGAVRLYLPAKAVPESLDADISRAVMSLLTRD</sequence>
<dbReference type="EMBL" id="RBIM01000001">
    <property type="protein sequence ID" value="RKR04071.1"/>
    <property type="molecule type" value="Genomic_DNA"/>
</dbReference>